<dbReference type="EMBL" id="VXIS01000044">
    <property type="protein sequence ID" value="KAA8910593.1"/>
    <property type="molecule type" value="Genomic_DNA"/>
</dbReference>
<evidence type="ECO:0000313" key="2">
    <source>
        <dbReference type="Proteomes" id="UP000326924"/>
    </source>
</evidence>
<dbReference type="Proteomes" id="UP000326924">
    <property type="component" value="Unassembled WGS sequence"/>
</dbReference>
<keyword evidence="2" id="KW-1185">Reference proteome</keyword>
<protein>
    <submittedName>
        <fullName evidence="1">Uncharacterized protein</fullName>
    </submittedName>
</protein>
<proteinExistence type="predicted"/>
<reference evidence="1 2" key="1">
    <citation type="submission" date="2019-09" db="EMBL/GenBank/DDBJ databases">
        <title>Draft genome of the ectomycorrhizal ascomycete Sphaerosporella brunnea.</title>
        <authorList>
            <consortium name="DOE Joint Genome Institute"/>
            <person name="Benucci G.M."/>
            <person name="Marozzi G."/>
            <person name="Antonielli L."/>
            <person name="Sanchez S."/>
            <person name="Marco P."/>
            <person name="Wang X."/>
            <person name="Falini L.B."/>
            <person name="Barry K."/>
            <person name="Haridas S."/>
            <person name="Lipzen A."/>
            <person name="Labutti K."/>
            <person name="Grigoriev I.V."/>
            <person name="Murat C."/>
            <person name="Martin F."/>
            <person name="Albertini E."/>
            <person name="Donnini D."/>
            <person name="Bonito G."/>
        </authorList>
    </citation>
    <scope>NUCLEOTIDE SEQUENCE [LARGE SCALE GENOMIC DNA]</scope>
    <source>
        <strain evidence="1 2">Sb_GMNB300</strain>
    </source>
</reference>
<sequence length="175" mass="19899">MTSESGTSTQDPSSLAAAKHQVNNHTYTLNNIGRALLPGETLLDVAYAKIKQWRELETGFTTIKYPITFARLKERTKRTGHPSKDFPNANPVKFKFLPSSLGTVVLLDGHKKKLGFRCVIPKELIAQLEETEHILPAKKAKECRCGKYVSRHYVLWGDCMKKVQPSKEYRKDYPH</sequence>
<dbReference type="AlphaFoldDB" id="A0A5J5F3F5"/>
<name>A0A5J5F3F5_9PEZI</name>
<comment type="caution">
    <text evidence="1">The sequence shown here is derived from an EMBL/GenBank/DDBJ whole genome shotgun (WGS) entry which is preliminary data.</text>
</comment>
<gene>
    <name evidence="1" type="ORF">FN846DRAFT_1020028</name>
</gene>
<organism evidence="1 2">
    <name type="scientific">Sphaerosporella brunnea</name>
    <dbReference type="NCBI Taxonomy" id="1250544"/>
    <lineage>
        <taxon>Eukaryota</taxon>
        <taxon>Fungi</taxon>
        <taxon>Dikarya</taxon>
        <taxon>Ascomycota</taxon>
        <taxon>Pezizomycotina</taxon>
        <taxon>Pezizomycetes</taxon>
        <taxon>Pezizales</taxon>
        <taxon>Pyronemataceae</taxon>
        <taxon>Sphaerosporella</taxon>
    </lineage>
</organism>
<accession>A0A5J5F3F5</accession>
<evidence type="ECO:0000313" key="1">
    <source>
        <dbReference type="EMBL" id="KAA8910593.1"/>
    </source>
</evidence>
<dbReference type="InParanoid" id="A0A5J5F3F5"/>